<name>A0A1Q8QS79_9FIRM</name>
<reference evidence="1 2" key="1">
    <citation type="submission" date="2016-09" db="EMBL/GenBank/DDBJ databases">
        <title>Complete genome of Desulfosporosinus sp. OL.</title>
        <authorList>
            <person name="Mardanov A."/>
            <person name="Beletsky A."/>
            <person name="Panova A."/>
            <person name="Karnachuk O."/>
            <person name="Ravin N."/>
        </authorList>
    </citation>
    <scope>NUCLEOTIDE SEQUENCE [LARGE SCALE GENOMIC DNA]</scope>
    <source>
        <strain evidence="1 2">OL</strain>
    </source>
</reference>
<sequence>MSLDQRTTVITQISAAAACNALAALRLAVTEALSMGISPEEIQEVLALAKDIQQQPISHVTHLIDQLLRETKKTTHKHSAHCDCGGHHA</sequence>
<protein>
    <submittedName>
        <fullName evidence="1">Uncharacterized protein</fullName>
    </submittedName>
</protein>
<dbReference type="RefSeq" id="WP_075365686.1">
    <property type="nucleotide sequence ID" value="NZ_MLBF01000026.1"/>
</dbReference>
<evidence type="ECO:0000313" key="2">
    <source>
        <dbReference type="Proteomes" id="UP000186102"/>
    </source>
</evidence>
<evidence type="ECO:0000313" key="1">
    <source>
        <dbReference type="EMBL" id="OLN30213.1"/>
    </source>
</evidence>
<accession>A0A1Q8QS79</accession>
<comment type="caution">
    <text evidence="1">The sequence shown here is derived from an EMBL/GenBank/DDBJ whole genome shotgun (WGS) entry which is preliminary data.</text>
</comment>
<dbReference type="PROSITE" id="PS51257">
    <property type="entry name" value="PROKAR_LIPOPROTEIN"/>
    <property type="match status" value="1"/>
</dbReference>
<gene>
    <name evidence="1" type="ORF">DSOL_3156</name>
</gene>
<dbReference type="SUPFAM" id="SSF69118">
    <property type="entry name" value="AhpD-like"/>
    <property type="match status" value="1"/>
</dbReference>
<dbReference type="Proteomes" id="UP000186102">
    <property type="component" value="Unassembled WGS sequence"/>
</dbReference>
<organism evidence="1 2">
    <name type="scientific">Desulfosporosinus metallidurans</name>
    <dbReference type="NCBI Taxonomy" id="1888891"/>
    <lineage>
        <taxon>Bacteria</taxon>
        <taxon>Bacillati</taxon>
        <taxon>Bacillota</taxon>
        <taxon>Clostridia</taxon>
        <taxon>Eubacteriales</taxon>
        <taxon>Desulfitobacteriaceae</taxon>
        <taxon>Desulfosporosinus</taxon>
    </lineage>
</organism>
<keyword evidence="2" id="KW-1185">Reference proteome</keyword>
<dbReference type="AlphaFoldDB" id="A0A1Q8QS79"/>
<dbReference type="InterPro" id="IPR029032">
    <property type="entry name" value="AhpD-like"/>
</dbReference>
<dbReference type="Gene3D" id="1.20.1290.10">
    <property type="entry name" value="AhpD-like"/>
    <property type="match status" value="1"/>
</dbReference>
<proteinExistence type="predicted"/>
<dbReference type="OrthoDB" id="1799199at2"/>
<dbReference type="EMBL" id="MLBF01000026">
    <property type="protein sequence ID" value="OLN30213.1"/>
    <property type="molecule type" value="Genomic_DNA"/>
</dbReference>